<dbReference type="EMBL" id="HE793032">
    <property type="protein sequence ID" value="CCG57959.1"/>
    <property type="molecule type" value="Genomic_DNA"/>
</dbReference>
<dbReference type="HOGENOM" id="CLU_2858896_0_0_12"/>
<organism evidence="1 2">
    <name type="scientific">Brachyspira pilosicoli WesB</name>
    <dbReference type="NCBI Taxonomy" id="1161918"/>
    <lineage>
        <taxon>Bacteria</taxon>
        <taxon>Pseudomonadati</taxon>
        <taxon>Spirochaetota</taxon>
        <taxon>Spirochaetia</taxon>
        <taxon>Brachyspirales</taxon>
        <taxon>Brachyspiraceae</taxon>
        <taxon>Brachyspira</taxon>
    </lineage>
</organism>
<evidence type="ECO:0000313" key="1">
    <source>
        <dbReference type="EMBL" id="CCG57959.1"/>
    </source>
</evidence>
<sequence>MLVKKLKQELNKFSDETQIFIRVKDENDTIVLADFSKIISSNVLGFGFIVPVSKINKENSKNGK</sequence>
<dbReference type="OrthoDB" id="9936000at2"/>
<dbReference type="Proteomes" id="UP000003759">
    <property type="component" value="Chromosome"/>
</dbReference>
<gene>
    <name evidence="1" type="ORF">WESB_2497</name>
</gene>
<dbReference type="KEGG" id="bpw:WESB_2497"/>
<accession>K0JLN0</accession>
<dbReference type="RefSeq" id="WP_014934010.1">
    <property type="nucleotide sequence ID" value="NC_018604.1"/>
</dbReference>
<reference evidence="1 2" key="1">
    <citation type="journal article" date="2012" name="BMC Genomics">
        <title>Comparative genomics of Brachyspira pilosicoli strains: genome rearrangements, reductions and correlation of genetic compliment with phenotypic diversity.</title>
        <authorList>
            <person name="Mappley L.J."/>
            <person name="Black M.L."/>
            <person name="Abuoun M."/>
            <person name="Darby A.C."/>
            <person name="Woodward M.J."/>
            <person name="Parkhill J."/>
            <person name="Turner A.K."/>
            <person name="Bellgard M.I."/>
            <person name="La T."/>
            <person name="Phillips N.D."/>
            <person name="La Ragione R.M."/>
            <person name="Hampson D.J."/>
        </authorList>
    </citation>
    <scope>NUCLEOTIDE SEQUENCE [LARGE SCALE GENOMIC DNA]</scope>
    <source>
        <strain evidence="1">WesB</strain>
    </source>
</reference>
<name>K0JLN0_BRAPL</name>
<evidence type="ECO:0000313" key="2">
    <source>
        <dbReference type="Proteomes" id="UP000003759"/>
    </source>
</evidence>
<dbReference type="AlphaFoldDB" id="K0JLN0"/>
<protein>
    <submittedName>
        <fullName evidence="1">Unclassified</fullName>
    </submittedName>
</protein>
<proteinExistence type="predicted"/>